<dbReference type="InterPro" id="IPR011044">
    <property type="entry name" value="Quino_amine_DH_bsu"/>
</dbReference>
<evidence type="ECO:0000256" key="2">
    <source>
        <dbReference type="ARBA" id="ARBA00022737"/>
    </source>
</evidence>
<dbReference type="InterPro" id="IPR015919">
    <property type="entry name" value="Cadherin-like_sf"/>
</dbReference>
<dbReference type="Pfam" id="PF03160">
    <property type="entry name" value="Calx-beta"/>
    <property type="match status" value="3"/>
</dbReference>
<dbReference type="GO" id="GO:0007154">
    <property type="term" value="P:cell communication"/>
    <property type="evidence" value="ECO:0007669"/>
    <property type="project" value="InterPro"/>
</dbReference>
<dbReference type="SMART" id="SM00237">
    <property type="entry name" value="Calx_beta"/>
    <property type="match status" value="3"/>
</dbReference>
<dbReference type="SUPFAM" id="SSF141072">
    <property type="entry name" value="CalX-like"/>
    <property type="match status" value="3"/>
</dbReference>
<keyword evidence="6" id="KW-1185">Reference proteome</keyword>
<evidence type="ECO:0000256" key="1">
    <source>
        <dbReference type="ARBA" id="ARBA00022729"/>
    </source>
</evidence>
<evidence type="ECO:0000313" key="6">
    <source>
        <dbReference type="Proteomes" id="UP000593765"/>
    </source>
</evidence>
<dbReference type="PANTHER" id="PTHR46928:SF1">
    <property type="entry name" value="MESENCHYME-SPECIFIC CELL SURFACE GLYCOPROTEIN"/>
    <property type="match status" value="1"/>
</dbReference>
<organism evidence="5 6">
    <name type="scientific">Humisphaera borealis</name>
    <dbReference type="NCBI Taxonomy" id="2807512"/>
    <lineage>
        <taxon>Bacteria</taxon>
        <taxon>Pseudomonadati</taxon>
        <taxon>Planctomycetota</taxon>
        <taxon>Phycisphaerae</taxon>
        <taxon>Tepidisphaerales</taxon>
        <taxon>Tepidisphaeraceae</taxon>
        <taxon>Humisphaera</taxon>
    </lineage>
</organism>
<keyword evidence="3" id="KW-0106">Calcium</keyword>
<dbReference type="InterPro" id="IPR052956">
    <property type="entry name" value="Mesenchyme-surface_protein"/>
</dbReference>
<dbReference type="InterPro" id="IPR003644">
    <property type="entry name" value="Calx_beta"/>
</dbReference>
<dbReference type="PANTHER" id="PTHR46928">
    <property type="entry name" value="MESENCHYME-SPECIFIC CELL SURFACE GLYCOPROTEIN"/>
    <property type="match status" value="1"/>
</dbReference>
<dbReference type="InterPro" id="IPR038081">
    <property type="entry name" value="CalX-like_sf"/>
</dbReference>
<dbReference type="InterPro" id="IPR027372">
    <property type="entry name" value="Phytase-like_dom"/>
</dbReference>
<dbReference type="Gene3D" id="2.60.40.60">
    <property type="entry name" value="Cadherins"/>
    <property type="match status" value="1"/>
</dbReference>
<dbReference type="CDD" id="cd11304">
    <property type="entry name" value="Cadherin_repeat"/>
    <property type="match status" value="1"/>
</dbReference>
<sequence length="1384" mass="142981">MHRARFESLETRTLFSVPTPSNVLEIAPIGTFVSGNTAVAEIIAHDPASQKVFSLNGTNNRLDVLDISDPTNPTKVFEISLSAYGAVPNSVAVKNGVVAVAMEAGPKTDPGKVVFFNTFGSFLNSVNVGAQPDMLTFTPDGQKVLVANEAEPNVGDTVNPDGSVSIINIAGGVASASVTTATFTAFNGQEANLRLQGVRITAGKAFSVDAEPEYIAVAPDGLTARVTLQENNAFAVLNIATGTITSIQALGLKDYSTGTPTVTTYDFNESTLPSIGTTPAGQNLKLGGFSGLHFEGIDGSTGELKFIANTDRGPNGEPSDILPGIAGNERPFALPNFQPRLVRFNLNQTTGAITITGQILLTKADGSPLTGLPNLQAGAQGTPYTDEVGVDLNGVLITNDTFGADLEGVVVAADGSFWCPDEYRPAIYHFDSTGKLIDRFIPAGTAASVGAPAGTYGTESLPAVYGQFRRANRGFEAIAIEGTKVYTFIQTNLDNPTGSAAVRNNGVIRIVEFDTATNTTTGEYVYVMRDTTAAGTAKTDKIGDAVALGGGKFLVVERDDRTTADSNKLIYEITLGGATNVTGTPIATATSGTTLESLNAAGLVTNGIRPVDKRLVVNAAAIGYTGVSKLEGLARVDADTFALINDNDFQMLGAIAKDGSAPINPNPEPIRLGLIDFTGSNGLDASDRDVDGTSGGGGKISINKQPVFGMYMPDGVAAYSAGGQNYFISANEGDDRDDFINPDETIRVGAGGYGLDATVFPNAATLKLNQNLGRLTVSSFDGNLDGDTQFERIQAYGARSFSIWDSAGNRVFDSGDALEQITAAQVPALFNSDGAAASFDTRSDNKGPEPEGVTIGVIDGKTYAFVGLERVGGFITYDVSNPLQPVFVTYTNPAVGAVGAPGKTDISPEGIIFISAANSPTGTPLVVTGNEVSGTATFYSINVNQKPVVNDQGFSVNEKSAVGTVVGTVVANDANPNQTLSYEITGGNTVGAFAINSNTGEITVANPAVLVFDVNPTFVLDVKVTDIGNPLPNDFDTAVVNVNVVNISDFSIAGTTIVEGNSGFSYLEYTVTRDSSAGVAGVDFATIGGNSTAGVDYEATSGSVIFAAGETSKVVKVKVYGDTTIEPDNSVDVELSNPVNGFIKSSVATGNITNDDGPAKISVNDVSVTEGNSGTKVLTFTVKLDSASPDTVTVNYATANGTASAPGDYVSNGGQLTFFSGQTSKTVSVTVKGDTTVEATETFFLNLSAPVNATIADSQGKATIVNDDPTPVVLPKLSIAGFSAAEGNSGTKLFSFLVTLDKAASGPITVKYATSNGSATAGLDYLATNGTLTFNAGQTTRTIFVTVKGDTTKSINETFFVTLSNPTAATIAVAKATGTIVNDD</sequence>
<reference evidence="5 6" key="1">
    <citation type="submission" date="2020-10" db="EMBL/GenBank/DDBJ databases">
        <title>Wide distribution of Phycisphaera-like planctomycetes from WD2101 soil group in peatlands and genome analysis of the first cultivated representative.</title>
        <authorList>
            <person name="Dedysh S.N."/>
            <person name="Beletsky A.V."/>
            <person name="Ivanova A."/>
            <person name="Kulichevskaya I.S."/>
            <person name="Suzina N.E."/>
            <person name="Philippov D.A."/>
            <person name="Rakitin A.L."/>
            <person name="Mardanov A.V."/>
            <person name="Ravin N.V."/>
        </authorList>
    </citation>
    <scope>NUCLEOTIDE SEQUENCE [LARGE SCALE GENOMIC DNA]</scope>
    <source>
        <strain evidence="5 6">M1803</strain>
    </source>
</reference>
<keyword evidence="1" id="KW-0732">Signal</keyword>
<dbReference type="SUPFAM" id="SSF50969">
    <property type="entry name" value="YVTN repeat-like/Quinoprotein amine dehydrogenase"/>
    <property type="match status" value="1"/>
</dbReference>
<gene>
    <name evidence="5" type="ORF">IPV69_11025</name>
</gene>
<dbReference type="EMBL" id="CP063458">
    <property type="protein sequence ID" value="QOV91846.1"/>
    <property type="molecule type" value="Genomic_DNA"/>
</dbReference>
<evidence type="ECO:0000256" key="3">
    <source>
        <dbReference type="ARBA" id="ARBA00022837"/>
    </source>
</evidence>
<dbReference type="Pfam" id="PF22494">
    <property type="entry name" value="choice_anch_I"/>
    <property type="match status" value="2"/>
</dbReference>
<protein>
    <submittedName>
        <fullName evidence="5">Esterase-like activity of phytase family protein</fullName>
    </submittedName>
</protein>
<dbReference type="InterPro" id="IPR055188">
    <property type="entry name" value="Choice_anch_I"/>
</dbReference>
<keyword evidence="2" id="KW-0677">Repeat</keyword>
<dbReference type="Pfam" id="PF00028">
    <property type="entry name" value="Cadherin"/>
    <property type="match status" value="1"/>
</dbReference>
<evidence type="ECO:0000259" key="4">
    <source>
        <dbReference type="PROSITE" id="PS50268"/>
    </source>
</evidence>
<dbReference type="PROSITE" id="PS50268">
    <property type="entry name" value="CADHERIN_2"/>
    <property type="match status" value="1"/>
</dbReference>
<dbReference type="Proteomes" id="UP000593765">
    <property type="component" value="Chromosome"/>
</dbReference>
<dbReference type="SUPFAM" id="SSF49313">
    <property type="entry name" value="Cadherin-like"/>
    <property type="match status" value="1"/>
</dbReference>
<dbReference type="Gene3D" id="2.130.10.10">
    <property type="entry name" value="YVTN repeat-like/Quinoprotein amine dehydrogenase"/>
    <property type="match status" value="1"/>
</dbReference>
<evidence type="ECO:0000313" key="5">
    <source>
        <dbReference type="EMBL" id="QOV91846.1"/>
    </source>
</evidence>
<dbReference type="InterPro" id="IPR015943">
    <property type="entry name" value="WD40/YVTN_repeat-like_dom_sf"/>
</dbReference>
<feature type="domain" description="Cadherin" evidence="4">
    <location>
        <begin position="954"/>
        <end position="1056"/>
    </location>
</feature>
<dbReference type="KEGG" id="hbs:IPV69_11025"/>
<dbReference type="Gene3D" id="2.60.40.2030">
    <property type="match status" value="3"/>
</dbReference>
<dbReference type="GO" id="GO:0016020">
    <property type="term" value="C:membrane"/>
    <property type="evidence" value="ECO:0007669"/>
    <property type="project" value="InterPro"/>
</dbReference>
<proteinExistence type="predicted"/>
<name>A0A7M2X242_9BACT</name>
<dbReference type="GO" id="GO:0005509">
    <property type="term" value="F:calcium ion binding"/>
    <property type="evidence" value="ECO:0007669"/>
    <property type="project" value="InterPro"/>
</dbReference>
<dbReference type="RefSeq" id="WP_206295163.1">
    <property type="nucleotide sequence ID" value="NZ_CP063458.1"/>
</dbReference>
<dbReference type="GO" id="GO:0007156">
    <property type="term" value="P:homophilic cell adhesion via plasma membrane adhesion molecules"/>
    <property type="evidence" value="ECO:0007669"/>
    <property type="project" value="InterPro"/>
</dbReference>
<dbReference type="Pfam" id="PF13449">
    <property type="entry name" value="Phytase-like"/>
    <property type="match status" value="1"/>
</dbReference>
<dbReference type="InterPro" id="IPR002126">
    <property type="entry name" value="Cadherin-like_dom"/>
</dbReference>
<dbReference type="SMART" id="SM00112">
    <property type="entry name" value="CA"/>
    <property type="match status" value="1"/>
</dbReference>
<accession>A0A7M2X242</accession>